<protein>
    <submittedName>
        <fullName evidence="2">Uncharacterized protein</fullName>
    </submittedName>
</protein>
<evidence type="ECO:0000313" key="3">
    <source>
        <dbReference type="Proteomes" id="UP000292003"/>
    </source>
</evidence>
<name>A0A4Q7JCU5_9PSEU</name>
<dbReference type="RefSeq" id="WP_130475104.1">
    <property type="nucleotide sequence ID" value="NZ_SFCC01000004.1"/>
</dbReference>
<evidence type="ECO:0000313" key="2">
    <source>
        <dbReference type="EMBL" id="RZQ64393.1"/>
    </source>
</evidence>
<comment type="caution">
    <text evidence="2">The sequence shown here is derived from an EMBL/GenBank/DDBJ whole genome shotgun (WGS) entry which is preliminary data.</text>
</comment>
<dbReference type="EMBL" id="SFCC01000004">
    <property type="protein sequence ID" value="RZQ64393.1"/>
    <property type="molecule type" value="Genomic_DNA"/>
</dbReference>
<feature type="region of interest" description="Disordered" evidence="1">
    <location>
        <begin position="54"/>
        <end position="182"/>
    </location>
</feature>
<dbReference type="AlphaFoldDB" id="A0A4Q7JCU5"/>
<keyword evidence="3" id="KW-1185">Reference proteome</keyword>
<evidence type="ECO:0000256" key="1">
    <source>
        <dbReference type="SAM" id="MobiDB-lite"/>
    </source>
</evidence>
<proteinExistence type="predicted"/>
<gene>
    <name evidence="2" type="ORF">EWH70_10550</name>
</gene>
<sequence>MGKRSRERRRVGWRLIHVDDIPTYARTIIVLAVLLTASVNLPLAGLVPELPDTVELDPQRSKPVPTPGGPLAGDLSGPVAEAANQVSTPTAQQVTNRTVPPPPAPTLQAPPASLGLQVQHPQQKPEEPVSNGGGGRIDHPQPSPTTTTTTPPPPTSTTTPSTEPVGNEPNSSPSGKQPVAVD</sequence>
<reference evidence="2 3" key="1">
    <citation type="submission" date="2019-02" db="EMBL/GenBank/DDBJ databases">
        <title>Draft genome sequence of Amycolatopsis sp. 8-3EHSu isolated from roots of Suaeda maritima.</title>
        <authorList>
            <person name="Duangmal K."/>
            <person name="Chantavorakit T."/>
        </authorList>
    </citation>
    <scope>NUCLEOTIDE SEQUENCE [LARGE SCALE GENOMIC DNA]</scope>
    <source>
        <strain evidence="2 3">8-3EHSu</strain>
    </source>
</reference>
<accession>A0A4Q7JCU5</accession>
<dbReference type="Proteomes" id="UP000292003">
    <property type="component" value="Unassembled WGS sequence"/>
</dbReference>
<organism evidence="2 3">
    <name type="scientific">Amycolatopsis suaedae</name>
    <dbReference type="NCBI Taxonomy" id="2510978"/>
    <lineage>
        <taxon>Bacteria</taxon>
        <taxon>Bacillati</taxon>
        <taxon>Actinomycetota</taxon>
        <taxon>Actinomycetes</taxon>
        <taxon>Pseudonocardiales</taxon>
        <taxon>Pseudonocardiaceae</taxon>
        <taxon>Amycolatopsis</taxon>
    </lineage>
</organism>
<feature type="compositionally biased region" description="Polar residues" evidence="1">
    <location>
        <begin position="84"/>
        <end position="98"/>
    </location>
</feature>